<dbReference type="EMBL" id="VEVO01000012">
    <property type="protein sequence ID" value="KAF0033606.1"/>
    <property type="molecule type" value="Genomic_DNA"/>
</dbReference>
<dbReference type="GO" id="GO:0051016">
    <property type="term" value="P:barbed-end actin filament capping"/>
    <property type="evidence" value="ECO:0007669"/>
    <property type="project" value="TreeGrafter"/>
</dbReference>
<evidence type="ECO:0000256" key="3">
    <source>
        <dbReference type="SAM" id="MobiDB-lite"/>
    </source>
</evidence>
<feature type="compositionally biased region" description="Basic and acidic residues" evidence="3">
    <location>
        <begin position="652"/>
        <end position="663"/>
    </location>
</feature>
<sequence length="744" mass="84463">MSKSPTPKSTPVQRSPSDGVPEDLQSPLHSTPGSGPPHKKRISSLLQSPSFREELDVMIQEQMKKGGSSSNLWALRQLADFMASHGSPAALPVSPSNMMMVTPINDLHGWEPGSMVKGERLMRCKLASTHRLFDLYGWAQISHTRLTLRVSKEQEHFLVLPDGLAYSEVTGSSLLKVNILGEAVEKGSTNLCVEAEKFSLHSAIYSARPDVRCLLHIHTPSTAAVSSMKCGLLPLSHEALLVGDVAYFDYNGVMEEEEDRVGLQKSLGPTCKGYRTGYAYRFPVLLERSRMRREVEVPATATAFHQFDDDGVHPALRQNPFAQRQQQERTRWLNTPNTYQKWLKSEEMTQAGSTSIKIENPNQFVPLFTNPREVIETRNKIRQQNRQDMKTAGPQSQVLAGVITEDSPPSPVSPPAVPAEPEPPNPFNQLTDQELDEYRKEVQRKQDGGTNERRRSRSTSRERERRRRERERSRSRDRDRRRSRSRSPHRRRSRSPARRQRSSSLSPTRQKGGRDDERKEAKEKSIQISEEDMEGKTEEEIEMMKQMGFASFDTTKGKKQTGSVNAFAINVSMKRKYRSTHNEMEKNRRAHLRLCLERLKSLVPLGPDANRHTTLSLLMKARDHIKRLEEGDRKAQHTLEQLQRERRHLRRRLEQLGVERTRTDSTGSTLSSDRSDSDQEDLDVDVEGTDYLLGDLEWSTSSVSDSGDERGSLRSSCSDEGYSSASLLRLQDTQERAKQLGCSL</sequence>
<dbReference type="InterPro" id="IPR036409">
    <property type="entry name" value="Aldolase_II/adducin_N_sf"/>
</dbReference>
<dbReference type="GO" id="GO:0051015">
    <property type="term" value="F:actin filament binding"/>
    <property type="evidence" value="ECO:0007669"/>
    <property type="project" value="TreeGrafter"/>
</dbReference>
<comment type="similarity">
    <text evidence="2">Belongs to the aldolase class II family. Adducin subfamily.</text>
</comment>
<evidence type="ECO:0000313" key="5">
    <source>
        <dbReference type="EMBL" id="KAF0033606.1"/>
    </source>
</evidence>
<dbReference type="Pfam" id="PF00010">
    <property type="entry name" value="HLH"/>
    <property type="match status" value="1"/>
</dbReference>
<accession>A0A6A4SEN5</accession>
<dbReference type="GO" id="GO:0008380">
    <property type="term" value="P:RNA splicing"/>
    <property type="evidence" value="ECO:0007669"/>
    <property type="project" value="InterPro"/>
</dbReference>
<feature type="compositionally biased region" description="Basic and acidic residues" evidence="3">
    <location>
        <begin position="512"/>
        <end position="525"/>
    </location>
</feature>
<dbReference type="InterPro" id="IPR036638">
    <property type="entry name" value="HLH_DNA-bd_sf"/>
</dbReference>
<evidence type="ECO:0000313" key="6">
    <source>
        <dbReference type="Proteomes" id="UP000438429"/>
    </source>
</evidence>
<dbReference type="InterPro" id="IPR001303">
    <property type="entry name" value="Aldolase_II/adducin_N"/>
</dbReference>
<gene>
    <name evidence="5" type="ORF">F2P81_013672</name>
</gene>
<name>A0A6A4SEN5_SCOMX</name>
<feature type="region of interest" description="Disordered" evidence="3">
    <location>
        <begin position="403"/>
        <end position="537"/>
    </location>
</feature>
<protein>
    <recommendedName>
        <fullName evidence="4">BHLH domain-containing protein</fullName>
    </recommendedName>
</protein>
<dbReference type="SMART" id="SM01007">
    <property type="entry name" value="Aldolase_II"/>
    <property type="match status" value="1"/>
</dbReference>
<dbReference type="GO" id="GO:0014069">
    <property type="term" value="C:postsynaptic density"/>
    <property type="evidence" value="ECO:0007669"/>
    <property type="project" value="TreeGrafter"/>
</dbReference>
<organism evidence="5 6">
    <name type="scientific">Scophthalmus maximus</name>
    <name type="common">Turbot</name>
    <name type="synonym">Psetta maxima</name>
    <dbReference type="NCBI Taxonomy" id="52904"/>
    <lineage>
        <taxon>Eukaryota</taxon>
        <taxon>Metazoa</taxon>
        <taxon>Chordata</taxon>
        <taxon>Craniata</taxon>
        <taxon>Vertebrata</taxon>
        <taxon>Euteleostomi</taxon>
        <taxon>Actinopterygii</taxon>
        <taxon>Neopterygii</taxon>
        <taxon>Teleostei</taxon>
        <taxon>Neoteleostei</taxon>
        <taxon>Acanthomorphata</taxon>
        <taxon>Carangaria</taxon>
        <taxon>Pleuronectiformes</taxon>
        <taxon>Pleuronectoidei</taxon>
        <taxon>Scophthalmidae</taxon>
        <taxon>Scophthalmus</taxon>
    </lineage>
</organism>
<feature type="region of interest" description="Disordered" evidence="3">
    <location>
        <begin position="1"/>
        <end position="43"/>
    </location>
</feature>
<feature type="compositionally biased region" description="Polar residues" evidence="3">
    <location>
        <begin position="1"/>
        <end position="16"/>
    </location>
</feature>
<dbReference type="InterPro" id="IPR051017">
    <property type="entry name" value="Aldolase-II_Adducin_sf"/>
</dbReference>
<evidence type="ECO:0000259" key="4">
    <source>
        <dbReference type="PROSITE" id="PS50888"/>
    </source>
</evidence>
<proteinExistence type="inferred from homology"/>
<comment type="caution">
    <text evidence="5">The sequence shown here is derived from an EMBL/GenBank/DDBJ whole genome shotgun (WGS) entry which is preliminary data.</text>
</comment>
<dbReference type="Gene3D" id="4.10.280.10">
    <property type="entry name" value="Helix-loop-helix DNA-binding domain"/>
    <property type="match status" value="1"/>
</dbReference>
<dbReference type="PANTHER" id="PTHR10672">
    <property type="entry name" value="ADDUCIN"/>
    <property type="match status" value="1"/>
</dbReference>
<feature type="compositionally biased region" description="Basic and acidic residues" evidence="3">
    <location>
        <begin position="470"/>
        <end position="480"/>
    </location>
</feature>
<feature type="region of interest" description="Disordered" evidence="3">
    <location>
        <begin position="699"/>
        <end position="730"/>
    </location>
</feature>
<feature type="compositionally biased region" description="Basic residues" evidence="3">
    <location>
        <begin position="481"/>
        <end position="501"/>
    </location>
</feature>
<dbReference type="GO" id="GO:0005886">
    <property type="term" value="C:plasma membrane"/>
    <property type="evidence" value="ECO:0007669"/>
    <property type="project" value="UniProtKB-SubCell"/>
</dbReference>
<feature type="compositionally biased region" description="Pro residues" evidence="3">
    <location>
        <begin position="408"/>
        <end position="426"/>
    </location>
</feature>
<dbReference type="Pfam" id="PF00596">
    <property type="entry name" value="Aldolase_II"/>
    <property type="match status" value="1"/>
</dbReference>
<feature type="compositionally biased region" description="Polar residues" evidence="3">
    <location>
        <begin position="713"/>
        <end position="726"/>
    </location>
</feature>
<dbReference type="Gene3D" id="3.40.225.10">
    <property type="entry name" value="Class II aldolase/adducin N-terminal domain"/>
    <property type="match status" value="1"/>
</dbReference>
<dbReference type="GO" id="GO:0046983">
    <property type="term" value="F:protein dimerization activity"/>
    <property type="evidence" value="ECO:0007669"/>
    <property type="project" value="InterPro"/>
</dbReference>
<dbReference type="PROSITE" id="PS50888">
    <property type="entry name" value="BHLH"/>
    <property type="match status" value="1"/>
</dbReference>
<feature type="compositionally biased region" description="Basic and acidic residues" evidence="3">
    <location>
        <begin position="436"/>
        <end position="463"/>
    </location>
</feature>
<dbReference type="Proteomes" id="UP000438429">
    <property type="component" value="Unassembled WGS sequence"/>
</dbReference>
<reference evidence="5 6" key="1">
    <citation type="submission" date="2019-06" db="EMBL/GenBank/DDBJ databases">
        <title>Draft genomes of female and male turbot (Scophthalmus maximus).</title>
        <authorList>
            <person name="Xu H."/>
            <person name="Xu X.-W."/>
            <person name="Shao C."/>
            <person name="Chen S."/>
        </authorList>
    </citation>
    <scope>NUCLEOTIDE SEQUENCE [LARGE SCALE GENOMIC DNA]</scope>
    <source>
        <strain evidence="5">Ysfricsl-2016a</strain>
        <tissue evidence="5">Blood</tissue>
    </source>
</reference>
<feature type="domain" description="BHLH" evidence="4">
    <location>
        <begin position="576"/>
        <end position="628"/>
    </location>
</feature>
<evidence type="ECO:0000256" key="1">
    <source>
        <dbReference type="ARBA" id="ARBA00004413"/>
    </source>
</evidence>
<dbReference type="SUPFAM" id="SSF47459">
    <property type="entry name" value="HLH, helix-loop-helix DNA-binding domain"/>
    <property type="match status" value="1"/>
</dbReference>
<dbReference type="SUPFAM" id="SSF53639">
    <property type="entry name" value="AraD/HMP-PK domain-like"/>
    <property type="match status" value="1"/>
</dbReference>
<dbReference type="SMART" id="SM00353">
    <property type="entry name" value="HLH"/>
    <property type="match status" value="1"/>
</dbReference>
<feature type="region of interest" description="Disordered" evidence="3">
    <location>
        <begin position="652"/>
        <end position="683"/>
    </location>
</feature>
<dbReference type="InterPro" id="IPR011598">
    <property type="entry name" value="bHLH_dom"/>
</dbReference>
<comment type="subcellular location">
    <subcellularLocation>
        <location evidence="1">Cell membrane</location>
        <topology evidence="1">Peripheral membrane protein</topology>
        <orientation evidence="1">Cytoplasmic side</orientation>
    </subcellularLocation>
</comment>
<dbReference type="CDD" id="cd11401">
    <property type="entry name" value="bHLHzip_Mad"/>
    <property type="match status" value="1"/>
</dbReference>
<dbReference type="PANTHER" id="PTHR10672:SF6">
    <property type="entry name" value="BETA-ADDUCIN"/>
    <property type="match status" value="1"/>
</dbReference>
<dbReference type="GO" id="GO:0005856">
    <property type="term" value="C:cytoskeleton"/>
    <property type="evidence" value="ECO:0007669"/>
    <property type="project" value="TreeGrafter"/>
</dbReference>
<evidence type="ECO:0000256" key="2">
    <source>
        <dbReference type="ARBA" id="ARBA00006274"/>
    </source>
</evidence>
<dbReference type="AlphaFoldDB" id="A0A6A4SEN5"/>